<reference evidence="2 3" key="1">
    <citation type="submission" date="2017-09" db="EMBL/GenBank/DDBJ databases">
        <title>Depth-based differentiation of microbial function through sediment-hosted aquifers and enrichment of novel symbionts in the deep terrestrial subsurface.</title>
        <authorList>
            <person name="Probst A.J."/>
            <person name="Ladd B."/>
            <person name="Jarett J.K."/>
            <person name="Geller-Mcgrath D.E."/>
            <person name="Sieber C.M."/>
            <person name="Emerson J.B."/>
            <person name="Anantharaman K."/>
            <person name="Thomas B.C."/>
            <person name="Malmstrom R."/>
            <person name="Stieglmeier M."/>
            <person name="Klingl A."/>
            <person name="Woyke T."/>
            <person name="Ryan C.M."/>
            <person name="Banfield J.F."/>
        </authorList>
    </citation>
    <scope>NUCLEOTIDE SEQUENCE [LARGE SCALE GENOMIC DNA]</scope>
    <source>
        <strain evidence="2">CG11_big_fil_rev_8_21_14_0_20_39_10</strain>
    </source>
</reference>
<feature type="transmembrane region" description="Helical" evidence="1">
    <location>
        <begin position="27"/>
        <end position="49"/>
    </location>
</feature>
<evidence type="ECO:0000313" key="3">
    <source>
        <dbReference type="Proteomes" id="UP000230869"/>
    </source>
</evidence>
<keyword evidence="1" id="KW-1133">Transmembrane helix</keyword>
<dbReference type="EMBL" id="PCWW01000023">
    <property type="protein sequence ID" value="PIR13701.1"/>
    <property type="molecule type" value="Genomic_DNA"/>
</dbReference>
<keyword evidence="1" id="KW-0812">Transmembrane</keyword>
<evidence type="ECO:0000313" key="2">
    <source>
        <dbReference type="EMBL" id="PIR13701.1"/>
    </source>
</evidence>
<evidence type="ECO:0000256" key="1">
    <source>
        <dbReference type="SAM" id="Phobius"/>
    </source>
</evidence>
<comment type="caution">
    <text evidence="2">The sequence shown here is derived from an EMBL/GenBank/DDBJ whole genome shotgun (WGS) entry which is preliminary data.</text>
</comment>
<protein>
    <submittedName>
        <fullName evidence="2">Uncharacterized protein</fullName>
    </submittedName>
</protein>
<gene>
    <name evidence="2" type="ORF">COV49_01285</name>
</gene>
<proteinExistence type="predicted"/>
<sequence>MPKLTCLTIWQPNVLGNHTNLMSRVKIYITIAIITALVVVIALEMSYLLRTPDISISQKTTINKTALNPEEEARRENIKQIAKILENSYSLKEVDFYRNLLAGLSKENNVSHTSTLYNTFIGKVINIDLQPGALSEITPYEVKLEIQFNNEPIRTIYYTEDDLPKIQIKTTNPQPETDLTISDIKPGDMVTIDEVSNLNSLATTSIIITKSE</sequence>
<name>A0A2M6K9Y7_9BACT</name>
<dbReference type="AlphaFoldDB" id="A0A2M6K9Y7"/>
<accession>A0A2M6K9Y7</accession>
<organism evidence="2 3">
    <name type="scientific">Candidatus Falkowbacteria bacterium CG11_big_fil_rev_8_21_14_0_20_39_10</name>
    <dbReference type="NCBI Taxonomy" id="1974570"/>
    <lineage>
        <taxon>Bacteria</taxon>
        <taxon>Candidatus Falkowiibacteriota</taxon>
    </lineage>
</organism>
<keyword evidence="1" id="KW-0472">Membrane</keyword>
<dbReference type="Proteomes" id="UP000230869">
    <property type="component" value="Unassembled WGS sequence"/>
</dbReference>